<evidence type="ECO:0000256" key="5">
    <source>
        <dbReference type="SAM" id="MobiDB-lite"/>
    </source>
</evidence>
<evidence type="ECO:0000313" key="8">
    <source>
        <dbReference type="Proteomes" id="UP000053201"/>
    </source>
</evidence>
<evidence type="ECO:0000259" key="6">
    <source>
        <dbReference type="PROSITE" id="PS50102"/>
    </source>
</evidence>
<accession>A0A0L0HJ05</accession>
<dbReference type="Proteomes" id="UP000053201">
    <property type="component" value="Unassembled WGS sequence"/>
</dbReference>
<sequence>MTTAADLNPTVDKSAPVIKRLYVGGLKYDVDKADLEARFKSFGNVLSVDLPGGGPLGGSRGFGFIGLETTPSALARCLTLYNGTKWKGMQLHIEEAKQDYMTRLKREWAEKKVQDEARAKGEVQISNKKRKRKAVEVALDMNLVTDRNAKNRKGWKNSRFNRAVAVFHYRDKLTGKIVTVDPLRYKDNLKRPESYAKFTPVARLTWPSDDIVAPPRRASIGTSSTTVDNISVPAVNWIDDKQTALSEESKEDSADEDDFALPTRGGLFDSTDDEDGSDKQDSDDESIDFNRLATMEVDGIDPVDTAAEDDAFETVTSTHIPAPLPAGLSDDDEDDDIIPTAPLPPVEAAAAGDPDVGNNLAKERSKLLGLAKFIIGNDSSAQQDNTMATVDFTMDVDDEESQRGSPISEKGSDMSGKDGQGAPRDTISSDNETDASDSEETESEDLSEASSQEDVEDEESEKMQGDDDSDDEGSSDDSESGESDVTENSSSSSQVVKTAGENISIPDAAPEHPQNAQDSIPEKGASGPPAERHYAVNTNLRALVFGTDGAGTFSLFGGRTADDPTETEEQVATPSASVPLFKFADAGPESVPYEQAEEPYDEAEVSKSFGTSTMFFFHLGDEGLSHRSKYAPDKSFMRTETVEEIKSQWEQFRQDLTHEFKSKHKLASRRKEKMRRQRGKIRAV</sequence>
<dbReference type="CDD" id="cd12226">
    <property type="entry name" value="RRM_NOL8"/>
    <property type="match status" value="1"/>
</dbReference>
<dbReference type="Gene3D" id="3.30.70.330">
    <property type="match status" value="1"/>
</dbReference>
<dbReference type="SUPFAM" id="SSF54928">
    <property type="entry name" value="RNA-binding domain, RBD"/>
    <property type="match status" value="1"/>
</dbReference>
<dbReference type="EMBL" id="KQ257455">
    <property type="protein sequence ID" value="KND00880.1"/>
    <property type="molecule type" value="Genomic_DNA"/>
</dbReference>
<keyword evidence="3" id="KW-0539">Nucleus</keyword>
<feature type="region of interest" description="Disordered" evidence="5">
    <location>
        <begin position="315"/>
        <end position="357"/>
    </location>
</feature>
<comment type="subcellular location">
    <subcellularLocation>
        <location evidence="1">Nucleus</location>
        <location evidence="1">Nucleolus</location>
    </subcellularLocation>
</comment>
<protein>
    <recommendedName>
        <fullName evidence="6">RRM domain-containing protein</fullName>
    </recommendedName>
</protein>
<feature type="compositionally biased region" description="Acidic residues" evidence="5">
    <location>
        <begin position="270"/>
        <end position="287"/>
    </location>
</feature>
<dbReference type="GO" id="GO:0003723">
    <property type="term" value="F:RNA binding"/>
    <property type="evidence" value="ECO:0007669"/>
    <property type="project" value="UniProtKB-UniRule"/>
</dbReference>
<dbReference type="GO" id="GO:0005730">
    <property type="term" value="C:nucleolus"/>
    <property type="evidence" value="ECO:0007669"/>
    <property type="project" value="UniProtKB-SubCell"/>
</dbReference>
<dbReference type="InParanoid" id="A0A0L0HJ05"/>
<feature type="domain" description="RRM" evidence="6">
    <location>
        <begin position="19"/>
        <end position="98"/>
    </location>
</feature>
<dbReference type="PROSITE" id="PS50102">
    <property type="entry name" value="RRM"/>
    <property type="match status" value="1"/>
</dbReference>
<reference evidence="7 8" key="1">
    <citation type="submission" date="2009-08" db="EMBL/GenBank/DDBJ databases">
        <title>The Genome Sequence of Spizellomyces punctatus strain DAOM BR117.</title>
        <authorList>
            <consortium name="The Broad Institute Genome Sequencing Platform"/>
            <person name="Russ C."/>
            <person name="Cuomo C."/>
            <person name="Shea T."/>
            <person name="Young S.K."/>
            <person name="Zeng Q."/>
            <person name="Koehrsen M."/>
            <person name="Haas B."/>
            <person name="Borodovsky M."/>
            <person name="Guigo R."/>
            <person name="Alvarado L."/>
            <person name="Berlin A."/>
            <person name="Bochicchio J."/>
            <person name="Borenstein D."/>
            <person name="Chapman S."/>
            <person name="Chen Z."/>
            <person name="Engels R."/>
            <person name="Freedman E."/>
            <person name="Gellesch M."/>
            <person name="Goldberg J."/>
            <person name="Griggs A."/>
            <person name="Gujja S."/>
            <person name="Heiman D."/>
            <person name="Hepburn T."/>
            <person name="Howarth C."/>
            <person name="Jen D."/>
            <person name="Larson L."/>
            <person name="Lewis B."/>
            <person name="Mehta T."/>
            <person name="Park D."/>
            <person name="Pearson M."/>
            <person name="Roberts A."/>
            <person name="Saif S."/>
            <person name="Shenoy N."/>
            <person name="Sisk P."/>
            <person name="Stolte C."/>
            <person name="Sykes S."/>
            <person name="Thomson T."/>
            <person name="Walk T."/>
            <person name="White J."/>
            <person name="Yandava C."/>
            <person name="Burger G."/>
            <person name="Gray M.W."/>
            <person name="Holland P.W.H."/>
            <person name="King N."/>
            <person name="Lang F.B.F."/>
            <person name="Roger A.J."/>
            <person name="Ruiz-Trillo I."/>
            <person name="Lander E."/>
            <person name="Nusbaum C."/>
        </authorList>
    </citation>
    <scope>NUCLEOTIDE SEQUENCE [LARGE SCALE GENOMIC DNA]</scope>
    <source>
        <strain evidence="7 8">DAOM BR117</strain>
    </source>
</reference>
<dbReference type="OrthoDB" id="21643at2759"/>
<dbReference type="RefSeq" id="XP_016608919.1">
    <property type="nucleotide sequence ID" value="XM_016752231.1"/>
</dbReference>
<dbReference type="InterPro" id="IPR035979">
    <property type="entry name" value="RBD_domain_sf"/>
</dbReference>
<dbReference type="InterPro" id="IPR000504">
    <property type="entry name" value="RRM_dom"/>
</dbReference>
<dbReference type="VEuPathDB" id="FungiDB:SPPG_03981"/>
<dbReference type="SMART" id="SM00360">
    <property type="entry name" value="RRM"/>
    <property type="match status" value="1"/>
</dbReference>
<proteinExistence type="predicted"/>
<evidence type="ECO:0000256" key="4">
    <source>
        <dbReference type="PROSITE-ProRule" id="PRU00176"/>
    </source>
</evidence>
<dbReference type="eggNOG" id="KOG4365">
    <property type="taxonomic scope" value="Eukaryota"/>
</dbReference>
<dbReference type="PANTHER" id="PTHR48029:SF1">
    <property type="entry name" value="NUCLEOLAR PROTEIN 8"/>
    <property type="match status" value="1"/>
</dbReference>
<evidence type="ECO:0000256" key="3">
    <source>
        <dbReference type="ARBA" id="ARBA00023242"/>
    </source>
</evidence>
<keyword evidence="2 4" id="KW-0694">RNA-binding</keyword>
<dbReference type="AlphaFoldDB" id="A0A0L0HJ05"/>
<gene>
    <name evidence="7" type="ORF">SPPG_03981</name>
</gene>
<dbReference type="InterPro" id="IPR012677">
    <property type="entry name" value="Nucleotide-bd_a/b_plait_sf"/>
</dbReference>
<dbReference type="InterPro" id="IPR034138">
    <property type="entry name" value="NOP8_RRM"/>
</dbReference>
<dbReference type="OMA" id="NWQKLHG"/>
<organism evidence="7 8">
    <name type="scientific">Spizellomyces punctatus (strain DAOM BR117)</name>
    <dbReference type="NCBI Taxonomy" id="645134"/>
    <lineage>
        <taxon>Eukaryota</taxon>
        <taxon>Fungi</taxon>
        <taxon>Fungi incertae sedis</taxon>
        <taxon>Chytridiomycota</taxon>
        <taxon>Chytridiomycota incertae sedis</taxon>
        <taxon>Chytridiomycetes</taxon>
        <taxon>Spizellomycetales</taxon>
        <taxon>Spizellomycetaceae</taxon>
        <taxon>Spizellomyces</taxon>
    </lineage>
</organism>
<feature type="region of interest" description="Disordered" evidence="5">
    <location>
        <begin position="663"/>
        <end position="684"/>
    </location>
</feature>
<evidence type="ECO:0000313" key="7">
    <source>
        <dbReference type="EMBL" id="KND00880.1"/>
    </source>
</evidence>
<dbReference type="STRING" id="645134.A0A0L0HJ05"/>
<feature type="compositionally biased region" description="Polar residues" evidence="5">
    <location>
        <begin position="377"/>
        <end position="388"/>
    </location>
</feature>
<feature type="compositionally biased region" description="Basic and acidic residues" evidence="5">
    <location>
        <begin position="243"/>
        <end position="252"/>
    </location>
</feature>
<dbReference type="Pfam" id="PF00076">
    <property type="entry name" value="RRM_1"/>
    <property type="match status" value="1"/>
</dbReference>
<keyword evidence="8" id="KW-1185">Reference proteome</keyword>
<evidence type="ECO:0000256" key="2">
    <source>
        <dbReference type="ARBA" id="ARBA00022884"/>
    </source>
</evidence>
<dbReference type="PANTHER" id="PTHR48029">
    <property type="entry name" value="NUCLEOLAR PROTEIN 8"/>
    <property type="match status" value="1"/>
</dbReference>
<feature type="compositionally biased region" description="Acidic residues" evidence="5">
    <location>
        <begin position="431"/>
        <end position="485"/>
    </location>
</feature>
<dbReference type="GeneID" id="27687460"/>
<feature type="region of interest" description="Disordered" evidence="5">
    <location>
        <begin position="243"/>
        <end position="293"/>
    </location>
</feature>
<name>A0A0L0HJ05_SPIPD</name>
<feature type="region of interest" description="Disordered" evidence="5">
    <location>
        <begin position="376"/>
        <end position="534"/>
    </location>
</feature>
<evidence type="ECO:0000256" key="1">
    <source>
        <dbReference type="ARBA" id="ARBA00004604"/>
    </source>
</evidence>